<dbReference type="EMBL" id="MHSW01000002">
    <property type="protein sequence ID" value="OHA52936.1"/>
    <property type="molecule type" value="Genomic_DNA"/>
</dbReference>
<feature type="binding site" evidence="12">
    <location>
        <position position="132"/>
    </location>
    <ligand>
        <name>Zn(2+)</name>
        <dbReference type="ChEBI" id="CHEBI:29105"/>
        <note>catalytic</note>
    </ligand>
</feature>
<feature type="transmembrane region" description="Helical" evidence="12">
    <location>
        <begin position="138"/>
        <end position="155"/>
    </location>
</feature>
<evidence type="ECO:0000256" key="9">
    <source>
        <dbReference type="ARBA" id="ARBA00022989"/>
    </source>
</evidence>
<keyword evidence="10 12" id="KW-0482">Metalloprotease</keyword>
<keyword evidence="8 12" id="KW-0862">Zinc</keyword>
<feature type="domain" description="Peptidase M48" evidence="13">
    <location>
        <begin position="64"/>
        <end position="280"/>
    </location>
</feature>
<protein>
    <recommendedName>
        <fullName evidence="12">Protease HtpX homolog</fullName>
        <ecNumber evidence="12">3.4.24.-</ecNumber>
    </recommendedName>
</protein>
<dbReference type="GO" id="GO:0006508">
    <property type="term" value="P:proteolysis"/>
    <property type="evidence" value="ECO:0007669"/>
    <property type="project" value="UniProtKB-KW"/>
</dbReference>
<dbReference type="PANTHER" id="PTHR43221:SF1">
    <property type="entry name" value="PROTEASE HTPX"/>
    <property type="match status" value="1"/>
</dbReference>
<feature type="binding site" evidence="12">
    <location>
        <position position="128"/>
    </location>
    <ligand>
        <name>Zn(2+)</name>
        <dbReference type="ChEBI" id="CHEBI:29105"/>
        <note>catalytic</note>
    </ligand>
</feature>
<evidence type="ECO:0000256" key="2">
    <source>
        <dbReference type="ARBA" id="ARBA00009779"/>
    </source>
</evidence>
<evidence type="ECO:0000256" key="4">
    <source>
        <dbReference type="ARBA" id="ARBA00022670"/>
    </source>
</evidence>
<dbReference type="GO" id="GO:0005886">
    <property type="term" value="C:plasma membrane"/>
    <property type="evidence" value="ECO:0007669"/>
    <property type="project" value="UniProtKB-SubCell"/>
</dbReference>
<evidence type="ECO:0000259" key="13">
    <source>
        <dbReference type="Pfam" id="PF01435"/>
    </source>
</evidence>
<reference evidence="14 15" key="1">
    <citation type="journal article" date="2016" name="Nat. Commun.">
        <title>Thousands of microbial genomes shed light on interconnected biogeochemical processes in an aquifer system.</title>
        <authorList>
            <person name="Anantharaman K."/>
            <person name="Brown C.T."/>
            <person name="Hug L.A."/>
            <person name="Sharon I."/>
            <person name="Castelle C.J."/>
            <person name="Probst A.J."/>
            <person name="Thomas B.C."/>
            <person name="Singh A."/>
            <person name="Wilkins M.J."/>
            <person name="Karaoz U."/>
            <person name="Brodie E.L."/>
            <person name="Williams K.H."/>
            <person name="Hubbard S.S."/>
            <person name="Banfield J.F."/>
        </authorList>
    </citation>
    <scope>NUCLEOTIDE SEQUENCE [LARGE SCALE GENOMIC DNA]</scope>
</reference>
<comment type="similarity">
    <text evidence="2 12">Belongs to the peptidase M48B family.</text>
</comment>
<dbReference type="GO" id="GO:0008270">
    <property type="term" value="F:zinc ion binding"/>
    <property type="evidence" value="ECO:0007669"/>
    <property type="project" value="UniProtKB-UniRule"/>
</dbReference>
<dbReference type="PROSITE" id="PS00549">
    <property type="entry name" value="BACTERIOFERRITIN"/>
    <property type="match status" value="1"/>
</dbReference>
<dbReference type="AlphaFoldDB" id="A0A1G2PXA2"/>
<evidence type="ECO:0000256" key="10">
    <source>
        <dbReference type="ARBA" id="ARBA00023049"/>
    </source>
</evidence>
<feature type="transmembrane region" description="Helical" evidence="12">
    <location>
        <begin position="23"/>
        <end position="42"/>
    </location>
</feature>
<keyword evidence="4 12" id="KW-0645">Protease</keyword>
<dbReference type="Pfam" id="PF01435">
    <property type="entry name" value="Peptidase_M48"/>
    <property type="match status" value="1"/>
</dbReference>
<dbReference type="InterPro" id="IPR022919">
    <property type="entry name" value="Pept_M48_protease_HtpX"/>
</dbReference>
<evidence type="ECO:0000256" key="6">
    <source>
        <dbReference type="ARBA" id="ARBA00022723"/>
    </source>
</evidence>
<keyword evidence="7 12" id="KW-0378">Hydrolase</keyword>
<gene>
    <name evidence="12" type="primary">htpX</name>
    <name evidence="14" type="ORF">A3A97_03960</name>
</gene>
<evidence type="ECO:0000256" key="11">
    <source>
        <dbReference type="ARBA" id="ARBA00023136"/>
    </source>
</evidence>
<feature type="active site" evidence="12">
    <location>
        <position position="129"/>
    </location>
</feature>
<evidence type="ECO:0000256" key="7">
    <source>
        <dbReference type="ARBA" id="ARBA00022801"/>
    </source>
</evidence>
<evidence type="ECO:0000313" key="15">
    <source>
        <dbReference type="Proteomes" id="UP000176951"/>
    </source>
</evidence>
<evidence type="ECO:0000256" key="3">
    <source>
        <dbReference type="ARBA" id="ARBA00022475"/>
    </source>
</evidence>
<evidence type="ECO:0000256" key="8">
    <source>
        <dbReference type="ARBA" id="ARBA00022833"/>
    </source>
</evidence>
<name>A0A1G2PXA2_9BACT</name>
<dbReference type="InterPro" id="IPR001915">
    <property type="entry name" value="Peptidase_M48"/>
</dbReference>
<proteinExistence type="inferred from homology"/>
<comment type="caution">
    <text evidence="14">The sequence shown here is derived from an EMBL/GenBank/DDBJ whole genome shotgun (WGS) entry which is preliminary data.</text>
</comment>
<dbReference type="CDD" id="cd07340">
    <property type="entry name" value="M48B_Htpx_like"/>
    <property type="match status" value="1"/>
</dbReference>
<organism evidence="14 15">
    <name type="scientific">Candidatus Terrybacteria bacterium RIFCSPLOWO2_01_FULL_40_23</name>
    <dbReference type="NCBI Taxonomy" id="1802366"/>
    <lineage>
        <taxon>Bacteria</taxon>
        <taxon>Candidatus Terryibacteriota</taxon>
    </lineage>
</organism>
<dbReference type="Gene3D" id="3.30.2010.10">
    <property type="entry name" value="Metalloproteases ('zincins'), catalytic domain"/>
    <property type="match status" value="1"/>
</dbReference>
<dbReference type="HAMAP" id="MF_00188">
    <property type="entry name" value="Pept_M48_protease_HtpX"/>
    <property type="match status" value="1"/>
</dbReference>
<keyword evidence="6 12" id="KW-0479">Metal-binding</keyword>
<dbReference type="Proteomes" id="UP000176951">
    <property type="component" value="Unassembled WGS sequence"/>
</dbReference>
<feature type="transmembrane region" description="Helical" evidence="12">
    <location>
        <begin position="175"/>
        <end position="195"/>
    </location>
</feature>
<accession>A0A1G2PXA2</accession>
<dbReference type="GO" id="GO:0004222">
    <property type="term" value="F:metalloendopeptidase activity"/>
    <property type="evidence" value="ECO:0007669"/>
    <property type="project" value="UniProtKB-UniRule"/>
</dbReference>
<keyword evidence="3 12" id="KW-1003">Cell membrane</keyword>
<comment type="cofactor">
    <cofactor evidence="12">
        <name>Zn(2+)</name>
        <dbReference type="ChEBI" id="CHEBI:29105"/>
    </cofactor>
    <text evidence="12">Binds 1 zinc ion per subunit.</text>
</comment>
<dbReference type="EC" id="3.4.24.-" evidence="12"/>
<dbReference type="PANTHER" id="PTHR43221">
    <property type="entry name" value="PROTEASE HTPX"/>
    <property type="match status" value="1"/>
</dbReference>
<evidence type="ECO:0000256" key="5">
    <source>
        <dbReference type="ARBA" id="ARBA00022692"/>
    </source>
</evidence>
<evidence type="ECO:0000256" key="12">
    <source>
        <dbReference type="HAMAP-Rule" id="MF_00188"/>
    </source>
</evidence>
<evidence type="ECO:0000313" key="14">
    <source>
        <dbReference type="EMBL" id="OHA52936.1"/>
    </source>
</evidence>
<comment type="subcellular location">
    <subcellularLocation>
        <location evidence="1 12">Cell membrane</location>
        <topology evidence="1 12">Multi-pass membrane protein</topology>
    </subcellularLocation>
</comment>
<keyword evidence="5 12" id="KW-0812">Transmembrane</keyword>
<keyword evidence="11 12" id="KW-0472">Membrane</keyword>
<dbReference type="InterPro" id="IPR050083">
    <property type="entry name" value="HtpX_protease"/>
</dbReference>
<feature type="binding site" evidence="12">
    <location>
        <position position="204"/>
    </location>
    <ligand>
        <name>Zn(2+)</name>
        <dbReference type="ChEBI" id="CHEBI:29105"/>
        <note>catalytic</note>
    </ligand>
</feature>
<keyword evidence="9 12" id="KW-1133">Transmembrane helix</keyword>
<sequence>MSGFMLIIGLLGWLLSLYLEEISIFYIFMIVSIFMTIISYWFSDRIVTSIAGAKEIESPPTGGNQELYRIVENLSIAAGLPTPKIYIINDPSPNAFATGRDPKHSIVAVTTGLLQILDKPELEGVLAHELSHIGNRDMLVATVAAVLAGVITMIVDLMFRSRIMNSLGGRRKGGGIILLLLLVAAILAPIAAALIRFAVSRSRETLADASGALLTRYPDGLARALVKISSSTIPLKHANDMTSHLYISDPLKEERKTSFIAKLFLTHPPIEERIKLLRAMSI</sequence>
<evidence type="ECO:0000256" key="1">
    <source>
        <dbReference type="ARBA" id="ARBA00004651"/>
    </source>
</evidence>